<proteinExistence type="predicted"/>
<dbReference type="SMART" id="SM00710">
    <property type="entry name" value="PbH1"/>
    <property type="match status" value="7"/>
</dbReference>
<evidence type="ECO:0000313" key="4">
    <source>
        <dbReference type="Proteomes" id="UP000178082"/>
    </source>
</evidence>
<dbReference type="SUPFAM" id="SSF81296">
    <property type="entry name" value="E set domains"/>
    <property type="match status" value="1"/>
</dbReference>
<dbReference type="Gene3D" id="2.160.20.10">
    <property type="entry name" value="Single-stranded right-handed beta-helix, Pectin lyase-like"/>
    <property type="match status" value="1"/>
</dbReference>
<reference evidence="3 4" key="1">
    <citation type="journal article" date="2016" name="Nat. Commun.">
        <title>Thousands of microbial genomes shed light on interconnected biogeochemical processes in an aquifer system.</title>
        <authorList>
            <person name="Anantharaman K."/>
            <person name="Brown C.T."/>
            <person name="Hug L.A."/>
            <person name="Sharon I."/>
            <person name="Castelle C.J."/>
            <person name="Probst A.J."/>
            <person name="Thomas B.C."/>
            <person name="Singh A."/>
            <person name="Wilkins M.J."/>
            <person name="Karaoz U."/>
            <person name="Brodie E.L."/>
            <person name="Williams K.H."/>
            <person name="Hubbard S.S."/>
            <person name="Banfield J.F."/>
        </authorList>
    </citation>
    <scope>NUCLEOTIDE SEQUENCE [LARGE SCALE GENOMIC DNA]</scope>
</reference>
<sequence length="547" mass="57324">MRKVKSVLVLYVGIILVLLFISNSFAATFNVKNISEFRQALENAAVNGEDDTIILDAGTYKTTDDGIGTFKFSDTEAYNLTIKAKDGLTYNDVILDGGNIHQVLNYINTKAATFTIDSITVKNGKASGYRSGGIYSGGYSSSITVTNSTISGNSGGSGIYSGGDGSVTVTNSIISENSGGSGIYGGNSVTITNSTISGNTNNGDKSYNGKGGGIYSGGGVTVTNSIISENRAYSSYPFDYGYGGGIYSGGDGGVTVTNSIISGNTDNGYYSYNGHGGGIYGKGNFINNIFADNSSDIYFGGNSNVYNNYIDYTNLLNESSYVIIKKDNIQPSAGNLNFTDSDFRLGAGSVAIDKGLDPNSDIFKGLFTTDSNLLAKVLNSLQSDKDGNQRIAGIAIDLGAYEYGSIPTTTTTTTTTSTTTTSTDAGTTTSTSTTTTTSSTTTTTIPCSNKSPEISGISPTKGTYADEITISGIDFCGEEGIVYFARLGTKKMADVESWNDDEIVVSVPWGLKQGIYKVKVATALGNESNQIPFKFLKPIPHITGLSI</sequence>
<accession>A0A1F7SFU6</accession>
<dbReference type="EMBL" id="MGDI01000031">
    <property type="protein sequence ID" value="OGL52635.1"/>
    <property type="molecule type" value="Genomic_DNA"/>
</dbReference>
<dbReference type="InterPro" id="IPR012334">
    <property type="entry name" value="Pectin_lyas_fold"/>
</dbReference>
<evidence type="ECO:0000313" key="3">
    <source>
        <dbReference type="EMBL" id="OGL52635.1"/>
    </source>
</evidence>
<evidence type="ECO:0000256" key="1">
    <source>
        <dbReference type="SAM" id="MobiDB-lite"/>
    </source>
</evidence>
<comment type="caution">
    <text evidence="3">The sequence shown here is derived from an EMBL/GenBank/DDBJ whole genome shotgun (WGS) entry which is preliminary data.</text>
</comment>
<protein>
    <recommendedName>
        <fullName evidence="2">Right handed beta helix domain-containing protein</fullName>
    </recommendedName>
</protein>
<feature type="domain" description="Right handed beta helix" evidence="2">
    <location>
        <begin position="115"/>
        <end position="273"/>
    </location>
</feature>
<dbReference type="InterPro" id="IPR006626">
    <property type="entry name" value="PbH1"/>
</dbReference>
<dbReference type="InterPro" id="IPR013783">
    <property type="entry name" value="Ig-like_fold"/>
</dbReference>
<name>A0A1F7SFU6_9BACT</name>
<evidence type="ECO:0000259" key="2">
    <source>
        <dbReference type="Pfam" id="PF13229"/>
    </source>
</evidence>
<feature type="compositionally biased region" description="Low complexity" evidence="1">
    <location>
        <begin position="408"/>
        <end position="444"/>
    </location>
</feature>
<dbReference type="AlphaFoldDB" id="A0A1F7SFU6"/>
<dbReference type="InterPro" id="IPR014756">
    <property type="entry name" value="Ig_E-set"/>
</dbReference>
<organism evidence="3 4">
    <name type="scientific">Candidatus Schekmanbacteria bacterium RIFCSPLOWO2_12_FULL_38_15</name>
    <dbReference type="NCBI Taxonomy" id="1817883"/>
    <lineage>
        <taxon>Bacteria</taxon>
        <taxon>Candidatus Schekmaniibacteriota</taxon>
    </lineage>
</organism>
<dbReference type="Proteomes" id="UP000178082">
    <property type="component" value="Unassembled WGS sequence"/>
</dbReference>
<dbReference type="Pfam" id="PF13229">
    <property type="entry name" value="Beta_helix"/>
    <property type="match status" value="1"/>
</dbReference>
<dbReference type="Gene3D" id="2.60.40.10">
    <property type="entry name" value="Immunoglobulins"/>
    <property type="match status" value="1"/>
</dbReference>
<feature type="region of interest" description="Disordered" evidence="1">
    <location>
        <begin position="407"/>
        <end position="453"/>
    </location>
</feature>
<dbReference type="SUPFAM" id="SSF51126">
    <property type="entry name" value="Pectin lyase-like"/>
    <property type="match status" value="1"/>
</dbReference>
<dbReference type="InterPro" id="IPR039448">
    <property type="entry name" value="Beta_helix"/>
</dbReference>
<dbReference type="InterPro" id="IPR011050">
    <property type="entry name" value="Pectin_lyase_fold/virulence"/>
</dbReference>
<gene>
    <name evidence="3" type="ORF">A3G31_11785</name>
</gene>
<dbReference type="STRING" id="1817883.A3G31_11785"/>